<gene>
    <name evidence="1" type="ORF">Phou_039690</name>
</gene>
<name>A0A6V8KCF4_9ACTN</name>
<accession>A0A6V8KCF4</accession>
<dbReference type="SUPFAM" id="SSF53254">
    <property type="entry name" value="Phosphoglycerate mutase-like"/>
    <property type="match status" value="1"/>
</dbReference>
<reference evidence="1 2" key="1">
    <citation type="submission" date="2020-03" db="EMBL/GenBank/DDBJ databases">
        <title>Whole genome shotgun sequence of Phytohabitans houttuyneae NBRC 108639.</title>
        <authorList>
            <person name="Komaki H."/>
            <person name="Tamura T."/>
        </authorList>
    </citation>
    <scope>NUCLEOTIDE SEQUENCE [LARGE SCALE GENOMIC DNA]</scope>
    <source>
        <strain evidence="1 2">NBRC 108639</strain>
    </source>
</reference>
<sequence length="165" mass="17278">MTERTLVLLRHAKAERPAGTADVDRPLTARGHADAAAAGAWLAHHSLLPGEVICSPAKRTRQTWHGVALALGGPAPEVRYEPLMYGGTARELLTLIRGTAEGTDTVLVIGHNPTISDLSGLLDPAAALDSDGLRTSGLAVHRFDSSWADIEPGKAALADTHTARG</sequence>
<reference evidence="1 2" key="2">
    <citation type="submission" date="2020-03" db="EMBL/GenBank/DDBJ databases">
        <authorList>
            <person name="Ichikawa N."/>
            <person name="Kimura A."/>
            <person name="Kitahashi Y."/>
            <person name="Uohara A."/>
        </authorList>
    </citation>
    <scope>NUCLEOTIDE SEQUENCE [LARGE SCALE GENOMIC DNA]</scope>
    <source>
        <strain evidence="1 2">NBRC 108639</strain>
    </source>
</reference>
<dbReference type="PANTHER" id="PTHR47623">
    <property type="entry name" value="OS09G0287300 PROTEIN"/>
    <property type="match status" value="1"/>
</dbReference>
<organism evidence="1 2">
    <name type="scientific">Phytohabitans houttuyneae</name>
    <dbReference type="NCBI Taxonomy" id="1076126"/>
    <lineage>
        <taxon>Bacteria</taxon>
        <taxon>Bacillati</taxon>
        <taxon>Actinomycetota</taxon>
        <taxon>Actinomycetes</taxon>
        <taxon>Micromonosporales</taxon>
        <taxon>Micromonosporaceae</taxon>
    </lineage>
</organism>
<dbReference type="Proteomes" id="UP000482800">
    <property type="component" value="Unassembled WGS sequence"/>
</dbReference>
<dbReference type="Gene3D" id="3.40.50.1240">
    <property type="entry name" value="Phosphoglycerate mutase-like"/>
    <property type="match status" value="1"/>
</dbReference>
<dbReference type="InterPro" id="IPR029033">
    <property type="entry name" value="His_PPase_superfam"/>
</dbReference>
<evidence type="ECO:0008006" key="3">
    <source>
        <dbReference type="Google" id="ProtNLM"/>
    </source>
</evidence>
<dbReference type="InterPro" id="IPR013078">
    <property type="entry name" value="His_Pase_superF_clade-1"/>
</dbReference>
<dbReference type="RefSeq" id="WP_173057287.1">
    <property type="nucleotide sequence ID" value="NZ_BAABGO010000011.1"/>
</dbReference>
<evidence type="ECO:0000313" key="2">
    <source>
        <dbReference type="Proteomes" id="UP000482800"/>
    </source>
</evidence>
<evidence type="ECO:0000313" key="1">
    <source>
        <dbReference type="EMBL" id="GFJ79789.1"/>
    </source>
</evidence>
<comment type="caution">
    <text evidence="1">The sequence shown here is derived from an EMBL/GenBank/DDBJ whole genome shotgun (WGS) entry which is preliminary data.</text>
</comment>
<protein>
    <recommendedName>
        <fullName evidence="3">Phosphohistidine phosphatase</fullName>
    </recommendedName>
</protein>
<dbReference type="PANTHER" id="PTHR47623:SF1">
    <property type="entry name" value="OS09G0287300 PROTEIN"/>
    <property type="match status" value="1"/>
</dbReference>
<dbReference type="AlphaFoldDB" id="A0A6V8KCF4"/>
<dbReference type="Pfam" id="PF00300">
    <property type="entry name" value="His_Phos_1"/>
    <property type="match status" value="1"/>
</dbReference>
<dbReference type="EMBL" id="BLPF01000001">
    <property type="protein sequence ID" value="GFJ79789.1"/>
    <property type="molecule type" value="Genomic_DNA"/>
</dbReference>
<dbReference type="SMART" id="SM00855">
    <property type="entry name" value="PGAM"/>
    <property type="match status" value="1"/>
</dbReference>
<dbReference type="CDD" id="cd07067">
    <property type="entry name" value="HP_PGM_like"/>
    <property type="match status" value="1"/>
</dbReference>
<proteinExistence type="predicted"/>
<keyword evidence="2" id="KW-1185">Reference proteome</keyword>